<dbReference type="Pfam" id="PF00725">
    <property type="entry name" value="3HCDH"/>
    <property type="match status" value="1"/>
</dbReference>
<keyword evidence="14" id="KW-1185">Reference proteome</keyword>
<dbReference type="GO" id="GO:0070403">
    <property type="term" value="F:NAD+ binding"/>
    <property type="evidence" value="ECO:0007669"/>
    <property type="project" value="InterPro"/>
</dbReference>
<evidence type="ECO:0000256" key="1">
    <source>
        <dbReference type="ARBA" id="ARBA00005005"/>
    </source>
</evidence>
<evidence type="ECO:0000256" key="10">
    <source>
        <dbReference type="ARBA" id="ARBA00049556"/>
    </source>
</evidence>
<dbReference type="STRING" id="1121279.SAMN02745887_01958"/>
<evidence type="ECO:0000256" key="6">
    <source>
        <dbReference type="ARBA" id="ARBA00023027"/>
    </source>
</evidence>
<dbReference type="SUPFAM" id="SSF48179">
    <property type="entry name" value="6-phosphogluconate dehydrogenase C-terminal domain-like"/>
    <property type="match status" value="2"/>
</dbReference>
<dbReference type="GO" id="GO:0004300">
    <property type="term" value="F:enoyl-CoA hydratase activity"/>
    <property type="evidence" value="ECO:0007669"/>
    <property type="project" value="TreeGrafter"/>
</dbReference>
<dbReference type="Gene3D" id="3.90.226.10">
    <property type="entry name" value="2-enoyl-CoA Hydratase, Chain A, domain 1"/>
    <property type="match status" value="1"/>
</dbReference>
<dbReference type="Pfam" id="PF00378">
    <property type="entry name" value="ECH_1"/>
    <property type="match status" value="1"/>
</dbReference>
<protein>
    <submittedName>
        <fullName evidence="13">3-hydroxyacyl-CoA dehydrogenase / enoyl-CoA hydratase / 3-hydroxybutyryl-CoA epimerase</fullName>
    </submittedName>
</protein>
<comment type="similarity">
    <text evidence="2">In the central section; belongs to the 3-hydroxyacyl-CoA dehydrogenase family.</text>
</comment>
<keyword evidence="5" id="KW-0560">Oxidoreductase</keyword>
<proteinExistence type="inferred from homology"/>
<evidence type="ECO:0000259" key="11">
    <source>
        <dbReference type="Pfam" id="PF00725"/>
    </source>
</evidence>
<dbReference type="InterPro" id="IPR050136">
    <property type="entry name" value="FA_oxidation_alpha_subunit"/>
</dbReference>
<keyword evidence="3" id="KW-0276">Fatty acid metabolism</keyword>
<dbReference type="Gene3D" id="3.40.50.720">
    <property type="entry name" value="NAD(P)-binding Rossmann-like Domain"/>
    <property type="match status" value="1"/>
</dbReference>
<evidence type="ECO:0000313" key="13">
    <source>
        <dbReference type="EMBL" id="SFZ76435.1"/>
    </source>
</evidence>
<organism evidence="13 14">
    <name type="scientific">Chitinimonas taiwanensis DSM 18899</name>
    <dbReference type="NCBI Taxonomy" id="1121279"/>
    <lineage>
        <taxon>Bacteria</taxon>
        <taxon>Pseudomonadati</taxon>
        <taxon>Pseudomonadota</taxon>
        <taxon>Betaproteobacteria</taxon>
        <taxon>Neisseriales</taxon>
        <taxon>Chitinibacteraceae</taxon>
        <taxon>Chitinimonas</taxon>
    </lineage>
</organism>
<keyword evidence="7" id="KW-0443">Lipid metabolism</keyword>
<evidence type="ECO:0000256" key="4">
    <source>
        <dbReference type="ARBA" id="ARBA00022963"/>
    </source>
</evidence>
<dbReference type="Proteomes" id="UP000186513">
    <property type="component" value="Unassembled WGS sequence"/>
</dbReference>
<dbReference type="InterPro" id="IPR006176">
    <property type="entry name" value="3-OHacyl-CoA_DH_NAD-bd"/>
</dbReference>
<name>A0A1K2HI86_9NEIS</name>
<keyword evidence="8" id="KW-0456">Lyase</keyword>
<feature type="domain" description="3-hydroxyacyl-CoA dehydrogenase NAD binding" evidence="12">
    <location>
        <begin position="316"/>
        <end position="494"/>
    </location>
</feature>
<keyword evidence="4" id="KW-0442">Lipid degradation</keyword>
<evidence type="ECO:0000256" key="8">
    <source>
        <dbReference type="ARBA" id="ARBA00023239"/>
    </source>
</evidence>
<reference evidence="13 14" key="1">
    <citation type="submission" date="2016-11" db="EMBL/GenBank/DDBJ databases">
        <authorList>
            <person name="Jaros S."/>
            <person name="Januszkiewicz K."/>
            <person name="Wedrychowicz H."/>
        </authorList>
    </citation>
    <scope>NUCLEOTIDE SEQUENCE [LARGE SCALE GENOMIC DNA]</scope>
    <source>
        <strain evidence="13 14">DSM 18899</strain>
    </source>
</reference>
<keyword evidence="6" id="KW-0520">NAD</keyword>
<dbReference type="InterPro" id="IPR029045">
    <property type="entry name" value="ClpP/crotonase-like_dom_sf"/>
</dbReference>
<dbReference type="InterPro" id="IPR001753">
    <property type="entry name" value="Enoyl-CoA_hydra/iso"/>
</dbReference>
<evidence type="ECO:0000256" key="7">
    <source>
        <dbReference type="ARBA" id="ARBA00023098"/>
    </source>
</evidence>
<dbReference type="InterPro" id="IPR036291">
    <property type="entry name" value="NAD(P)-bd_dom_sf"/>
</dbReference>
<evidence type="ECO:0000256" key="9">
    <source>
        <dbReference type="ARBA" id="ARBA00023268"/>
    </source>
</evidence>
<evidence type="ECO:0000313" key="14">
    <source>
        <dbReference type="Proteomes" id="UP000186513"/>
    </source>
</evidence>
<dbReference type="InterPro" id="IPR008927">
    <property type="entry name" value="6-PGluconate_DH-like_C_sf"/>
</dbReference>
<keyword evidence="9" id="KW-0511">Multifunctional enzyme</keyword>
<dbReference type="RefSeq" id="WP_072428475.1">
    <property type="nucleotide sequence ID" value="NZ_FPKR01000007.1"/>
</dbReference>
<dbReference type="SUPFAM" id="SSF52096">
    <property type="entry name" value="ClpP/crotonase"/>
    <property type="match status" value="1"/>
</dbReference>
<sequence>MSIDFQMDAQGVVTLSLDAPGQTINTMDAAFRASIAAVADRLEAERAQLRGVIIVSRKKTFFAGGDLDELRSIPADGAEAFFQMVETMKRHMRRIETLGVPVVACLNGAALGGGWEVALIAHHRIALDKDKRQFGLPEVSWGLLPGAGGISKMVRLLGLQAAFPYILESQQFSAREGMAAGLIHALAQDEADMLAQAQAYIAAHPASRQPWDEDGYKLPGGAPNHPKVAQMLSVAPAALYEKTRGNYPAPERALAAMVEGAQVDFSTALRIESRYFTELCVGQVAKNMIGTLFFSMNEIKAGASRPAGFDKCTVQKIGVLGAGMMGAGIAWAAASRGVRVVLKDVDLSAAERGKAYSAKLLAKQVEKGRKTQAEADAVLARIQTTASLPELAGCEIVIEAVFENRELKAQVTREVEAVLGAEALFASNTSTLPISELAAASQRPANFIGLHFFSPVDKMQLVEIIRGQRTSPASLARAYDFVQQIGKTPIVVNDGRGFFTSRVFGSYVNEGMAMLGEGIPPAMIEAAGLQAGMPVGPLAVTDEVSLSLCAHIAAEARAALGSAYLAHPADAVLARMLDEFGRQGRAAGGGFYDYPEGAKKQLWPGLAAFAQAGKALPAMQELIDRLLFVQALDTARCFDEGVLESERDANVGALLGIGFPAWTGGTAQFLKQYGVAKAIARAEQLAAQHGARFAVPNWLRQQA</sequence>
<evidence type="ECO:0000259" key="12">
    <source>
        <dbReference type="Pfam" id="PF02737"/>
    </source>
</evidence>
<dbReference type="PANTHER" id="PTHR43612">
    <property type="entry name" value="TRIFUNCTIONAL ENZYME SUBUNIT ALPHA"/>
    <property type="match status" value="1"/>
</dbReference>
<dbReference type="PANTHER" id="PTHR43612:SF3">
    <property type="entry name" value="TRIFUNCTIONAL ENZYME SUBUNIT ALPHA, MITOCHONDRIAL"/>
    <property type="match status" value="1"/>
</dbReference>
<evidence type="ECO:0000256" key="2">
    <source>
        <dbReference type="ARBA" id="ARBA00007005"/>
    </source>
</evidence>
<dbReference type="Gene3D" id="1.10.1040.50">
    <property type="match status" value="1"/>
</dbReference>
<dbReference type="FunFam" id="3.40.50.720:FF:000009">
    <property type="entry name" value="Fatty oxidation complex, alpha subunit"/>
    <property type="match status" value="1"/>
</dbReference>
<accession>A0A1K2HI86</accession>
<dbReference type="InterPro" id="IPR006108">
    <property type="entry name" value="3HC_DH_C"/>
</dbReference>
<comment type="catalytic activity">
    <reaction evidence="10">
        <text>a (3S)-3-hydroxyacyl-CoA + NAD(+) = a 3-oxoacyl-CoA + NADH + H(+)</text>
        <dbReference type="Rhea" id="RHEA:22432"/>
        <dbReference type="ChEBI" id="CHEBI:15378"/>
        <dbReference type="ChEBI" id="CHEBI:57318"/>
        <dbReference type="ChEBI" id="CHEBI:57540"/>
        <dbReference type="ChEBI" id="CHEBI:57945"/>
        <dbReference type="ChEBI" id="CHEBI:90726"/>
        <dbReference type="EC" id="1.1.1.35"/>
    </reaction>
</comment>
<dbReference type="Pfam" id="PF02737">
    <property type="entry name" value="3HCDH_N"/>
    <property type="match status" value="1"/>
</dbReference>
<evidence type="ECO:0000256" key="5">
    <source>
        <dbReference type="ARBA" id="ARBA00023002"/>
    </source>
</evidence>
<feature type="domain" description="3-hydroxyacyl-CoA dehydrogenase C-terminal" evidence="11">
    <location>
        <begin position="497"/>
        <end position="594"/>
    </location>
</feature>
<dbReference type="UniPathway" id="UPA00659"/>
<dbReference type="GO" id="GO:0006635">
    <property type="term" value="P:fatty acid beta-oxidation"/>
    <property type="evidence" value="ECO:0007669"/>
    <property type="project" value="UniProtKB-UniPathway"/>
</dbReference>
<dbReference type="EMBL" id="FPKR01000007">
    <property type="protein sequence ID" value="SFZ76435.1"/>
    <property type="molecule type" value="Genomic_DNA"/>
</dbReference>
<evidence type="ECO:0000256" key="3">
    <source>
        <dbReference type="ARBA" id="ARBA00022832"/>
    </source>
</evidence>
<dbReference type="OrthoDB" id="5287258at2"/>
<dbReference type="AlphaFoldDB" id="A0A1K2HI86"/>
<dbReference type="SUPFAM" id="SSF51735">
    <property type="entry name" value="NAD(P)-binding Rossmann-fold domains"/>
    <property type="match status" value="1"/>
</dbReference>
<gene>
    <name evidence="13" type="ORF">SAMN02745887_01958</name>
</gene>
<dbReference type="GO" id="GO:0016509">
    <property type="term" value="F:long-chain (3S)-3-hydroxyacyl-CoA dehydrogenase (NAD+) activity"/>
    <property type="evidence" value="ECO:0007669"/>
    <property type="project" value="TreeGrafter"/>
</dbReference>
<comment type="pathway">
    <text evidence="1">Lipid metabolism; fatty acid beta-oxidation.</text>
</comment>
<dbReference type="CDD" id="cd06558">
    <property type="entry name" value="crotonase-like"/>
    <property type="match status" value="1"/>
</dbReference>